<gene>
    <name evidence="3" type="ORF">SAMN05216268_104190</name>
</gene>
<proteinExistence type="predicted"/>
<comment type="caution">
    <text evidence="3">The sequence shown here is derived from an EMBL/GenBank/DDBJ whole genome shotgun (WGS) entry which is preliminary data.</text>
</comment>
<evidence type="ECO:0000256" key="1">
    <source>
        <dbReference type="SAM" id="MobiDB-lite"/>
    </source>
</evidence>
<dbReference type="EMBL" id="FRBK01000004">
    <property type="protein sequence ID" value="SHL40260.1"/>
    <property type="molecule type" value="Genomic_DNA"/>
</dbReference>
<dbReference type="Proteomes" id="UP000184388">
    <property type="component" value="Unassembled WGS sequence"/>
</dbReference>
<accession>A0A9X8QQP5</accession>
<dbReference type="InterPro" id="IPR041413">
    <property type="entry name" value="MLTR_LBD"/>
</dbReference>
<sequence length="152" mass="16308">MLAHNALGRALFAGHANSGDLVRLVFLDPDAREFSPDWEQVAANTVDGLRSAAGIDTNDPQLVRTVGELSLKSPEFHRLAVTLTGGNRNDGLPHPRMRSHLLATRERVASRGSHSSASPHSWTTTSSPTDGLPGRTTENFAPNTTPPVAARR</sequence>
<feature type="domain" description="MmyB-like transcription regulator ligand binding" evidence="2">
    <location>
        <begin position="1"/>
        <end position="91"/>
    </location>
</feature>
<dbReference type="AlphaFoldDB" id="A0A9X8QQP5"/>
<evidence type="ECO:0000313" key="3">
    <source>
        <dbReference type="EMBL" id="SHL40260.1"/>
    </source>
</evidence>
<feature type="region of interest" description="Disordered" evidence="1">
    <location>
        <begin position="106"/>
        <end position="152"/>
    </location>
</feature>
<evidence type="ECO:0000259" key="2">
    <source>
        <dbReference type="Pfam" id="PF17765"/>
    </source>
</evidence>
<evidence type="ECO:0000313" key="4">
    <source>
        <dbReference type="Proteomes" id="UP000184388"/>
    </source>
</evidence>
<feature type="compositionally biased region" description="Low complexity" evidence="1">
    <location>
        <begin position="113"/>
        <end position="129"/>
    </location>
</feature>
<dbReference type="Gene3D" id="3.30.450.180">
    <property type="match status" value="1"/>
</dbReference>
<dbReference type="Pfam" id="PF17765">
    <property type="entry name" value="MLTR_LBD"/>
    <property type="match status" value="1"/>
</dbReference>
<name>A0A9X8QQP5_9ACTN</name>
<reference evidence="4" key="1">
    <citation type="submission" date="2016-11" db="EMBL/GenBank/DDBJ databases">
        <authorList>
            <person name="Jaros S."/>
            <person name="Januszkiewicz K."/>
            <person name="Wedrychowicz H."/>
        </authorList>
    </citation>
    <scope>NUCLEOTIDE SEQUENCE [LARGE SCALE GENOMIC DNA]</scope>
    <source>
        <strain evidence="4">CGMCC 4.3555</strain>
    </source>
</reference>
<organism evidence="3 4">
    <name type="scientific">Streptomyces yunnanensis</name>
    <dbReference type="NCBI Taxonomy" id="156453"/>
    <lineage>
        <taxon>Bacteria</taxon>
        <taxon>Bacillati</taxon>
        <taxon>Actinomycetota</taxon>
        <taxon>Actinomycetes</taxon>
        <taxon>Kitasatosporales</taxon>
        <taxon>Streptomycetaceae</taxon>
        <taxon>Streptomyces</taxon>
    </lineage>
</organism>
<protein>
    <recommendedName>
        <fullName evidence="2">MmyB-like transcription regulator ligand binding domain-containing protein</fullName>
    </recommendedName>
</protein>